<feature type="region of interest" description="Disordered" evidence="1">
    <location>
        <begin position="44"/>
        <end position="66"/>
    </location>
</feature>
<protein>
    <submittedName>
        <fullName evidence="3">Nuclear transport factor 2 family protein</fullName>
    </submittedName>
</protein>
<sequence length="119" mass="13346">MDSDSDIDTVIANELRLLDPEVRREDDAVRALLHDDFREIGASGTQWDRDSVTRATRADTGERTTAEDLSPVRLGSDAILLTYTARRGRSGSLRTSVWLRSDGEWRMLHHQGTPVPESP</sequence>
<name>A0A3N0E700_9ACTN</name>
<reference evidence="3 4" key="1">
    <citation type="submission" date="2018-11" db="EMBL/GenBank/DDBJ databases">
        <title>The genome draft of YIM 96095.</title>
        <authorList>
            <person name="Tang S.-K."/>
            <person name="Chunyu W.-X."/>
            <person name="Feng Y.-Z."/>
        </authorList>
    </citation>
    <scope>NUCLEOTIDE SEQUENCE [LARGE SCALE GENOMIC DNA]</scope>
    <source>
        <strain evidence="3 4">YIM 96095</strain>
    </source>
</reference>
<dbReference type="InterPro" id="IPR032710">
    <property type="entry name" value="NTF2-like_dom_sf"/>
</dbReference>
<accession>A0A3N0E700</accession>
<evidence type="ECO:0000259" key="2">
    <source>
        <dbReference type="Pfam" id="PF14534"/>
    </source>
</evidence>
<dbReference type="RefSeq" id="WP_123202235.1">
    <property type="nucleotide sequence ID" value="NZ_RJMB01000016.1"/>
</dbReference>
<dbReference type="OrthoDB" id="7845843at2"/>
<evidence type="ECO:0000313" key="4">
    <source>
        <dbReference type="Proteomes" id="UP000269198"/>
    </source>
</evidence>
<dbReference type="SUPFAM" id="SSF54427">
    <property type="entry name" value="NTF2-like"/>
    <property type="match status" value="1"/>
</dbReference>
<comment type="caution">
    <text evidence="3">The sequence shown here is derived from an EMBL/GenBank/DDBJ whole genome shotgun (WGS) entry which is preliminary data.</text>
</comment>
<proteinExistence type="predicted"/>
<dbReference type="InterPro" id="IPR027843">
    <property type="entry name" value="DUF4440"/>
</dbReference>
<dbReference type="Gene3D" id="3.10.450.50">
    <property type="match status" value="1"/>
</dbReference>
<keyword evidence="4" id="KW-1185">Reference proteome</keyword>
<dbReference type="Proteomes" id="UP000269198">
    <property type="component" value="Unassembled WGS sequence"/>
</dbReference>
<evidence type="ECO:0000313" key="3">
    <source>
        <dbReference type="EMBL" id="RNL83529.1"/>
    </source>
</evidence>
<feature type="compositionally biased region" description="Basic and acidic residues" evidence="1">
    <location>
        <begin position="47"/>
        <end position="66"/>
    </location>
</feature>
<dbReference type="AlphaFoldDB" id="A0A3N0E700"/>
<evidence type="ECO:0000256" key="1">
    <source>
        <dbReference type="SAM" id="MobiDB-lite"/>
    </source>
</evidence>
<dbReference type="EMBL" id="RJMB01000016">
    <property type="protein sequence ID" value="RNL83529.1"/>
    <property type="molecule type" value="Genomic_DNA"/>
</dbReference>
<gene>
    <name evidence="3" type="ORF">EFW17_15690</name>
</gene>
<organism evidence="3 4">
    <name type="scientific">Halostreptopolyspora alba</name>
    <dbReference type="NCBI Taxonomy" id="2487137"/>
    <lineage>
        <taxon>Bacteria</taxon>
        <taxon>Bacillati</taxon>
        <taxon>Actinomycetota</taxon>
        <taxon>Actinomycetes</taxon>
        <taxon>Streptosporangiales</taxon>
        <taxon>Nocardiopsidaceae</taxon>
        <taxon>Halostreptopolyspora</taxon>
    </lineage>
</organism>
<dbReference type="Pfam" id="PF14534">
    <property type="entry name" value="DUF4440"/>
    <property type="match status" value="1"/>
</dbReference>
<feature type="domain" description="DUF4440" evidence="2">
    <location>
        <begin position="11"/>
        <end position="107"/>
    </location>
</feature>